<protein>
    <submittedName>
        <fullName evidence="8">Acyl-CoA dehydrogenase</fullName>
    </submittedName>
</protein>
<evidence type="ECO:0000313" key="8">
    <source>
        <dbReference type="EMBL" id="TIC79822.1"/>
    </source>
</evidence>
<evidence type="ECO:0000259" key="7">
    <source>
        <dbReference type="Pfam" id="PF02771"/>
    </source>
</evidence>
<evidence type="ECO:0000256" key="4">
    <source>
        <dbReference type="ARBA" id="ARBA00022827"/>
    </source>
</evidence>
<dbReference type="EMBL" id="STGJ01000015">
    <property type="protein sequence ID" value="TIC79822.1"/>
    <property type="molecule type" value="Genomic_DNA"/>
</dbReference>
<dbReference type="InterPro" id="IPR009075">
    <property type="entry name" value="AcylCo_DH/oxidase_C"/>
</dbReference>
<gene>
    <name evidence="8" type="ORF">E5K04_12925</name>
</gene>
<proteinExistence type="inferred from homology"/>
<comment type="cofactor">
    <cofactor evidence="1">
        <name>FAD</name>
        <dbReference type="ChEBI" id="CHEBI:57692"/>
    </cofactor>
</comment>
<keyword evidence="3" id="KW-0285">Flavoprotein</keyword>
<evidence type="ECO:0000259" key="6">
    <source>
        <dbReference type="Pfam" id="PF00441"/>
    </source>
</evidence>
<dbReference type="SUPFAM" id="SSF47203">
    <property type="entry name" value="Acyl-CoA dehydrogenase C-terminal domain-like"/>
    <property type="match status" value="1"/>
</dbReference>
<dbReference type="AlphaFoldDB" id="A0A4T0UMA7"/>
<sequence>MRFVLNEDQNMLRESAADFFAGRLPLAHQRKLKAQGQSRDADAWREMAELGWNAIALPESVGGVAFGRSGVALLLAEAARTLAATPLLASNLLAAGLVEAAGSDAQKRDWLPALATGDKLGALALDERARHDPARVETRARRTAGLWRIDGAKCAVVDGEFADVLITVARDADTDETLLFVLDAHTAGVRIQPLSQIDAQPMARVRLDGVQVDEAALLARGAAADAALNTVLERARIALAAQLQAVSRVLFDTTLDYLKQREQYGRKIGAFQALQHRMARLFTRIELAESCVQAAVAALDSDADLARLAALAKGMAGETALAIADEAVQLHGGIGVTDELDVGLFLKRVQVLEALLGDSVYQRARYARVIGVVA</sequence>
<dbReference type="InterPro" id="IPR037069">
    <property type="entry name" value="AcylCoA_DH/ox_N_sf"/>
</dbReference>
<name>A0A4T0UMA7_9NEIS</name>
<dbReference type="OrthoDB" id="9769473at2"/>
<evidence type="ECO:0000256" key="3">
    <source>
        <dbReference type="ARBA" id="ARBA00022630"/>
    </source>
</evidence>
<feature type="domain" description="Acyl-CoA dehydrogenase/oxidase C-terminal" evidence="6">
    <location>
        <begin position="228"/>
        <end position="370"/>
    </location>
</feature>
<comment type="similarity">
    <text evidence="2">Belongs to the acyl-CoA dehydrogenase family.</text>
</comment>
<keyword evidence="4" id="KW-0274">FAD</keyword>
<dbReference type="GO" id="GO:0050660">
    <property type="term" value="F:flavin adenine dinucleotide binding"/>
    <property type="evidence" value="ECO:0007669"/>
    <property type="project" value="InterPro"/>
</dbReference>
<organism evidence="8 9">
    <name type="scientific">Crenobacter intestini</name>
    <dbReference type="NCBI Taxonomy" id="2563443"/>
    <lineage>
        <taxon>Bacteria</taxon>
        <taxon>Pseudomonadati</taxon>
        <taxon>Pseudomonadota</taxon>
        <taxon>Betaproteobacteria</taxon>
        <taxon>Neisseriales</taxon>
        <taxon>Neisseriaceae</taxon>
        <taxon>Crenobacter</taxon>
    </lineage>
</organism>
<dbReference type="InterPro" id="IPR009100">
    <property type="entry name" value="AcylCoA_DH/oxidase_NM_dom_sf"/>
</dbReference>
<evidence type="ECO:0000256" key="2">
    <source>
        <dbReference type="ARBA" id="ARBA00009347"/>
    </source>
</evidence>
<dbReference type="InterPro" id="IPR036250">
    <property type="entry name" value="AcylCo_DH-like_C"/>
</dbReference>
<dbReference type="Pfam" id="PF00441">
    <property type="entry name" value="Acyl-CoA_dh_1"/>
    <property type="match status" value="1"/>
</dbReference>
<dbReference type="InterPro" id="IPR046373">
    <property type="entry name" value="Acyl-CoA_Oxase/DH_mid-dom_sf"/>
</dbReference>
<dbReference type="PANTHER" id="PTHR43884">
    <property type="entry name" value="ACYL-COA DEHYDROGENASE"/>
    <property type="match status" value="1"/>
</dbReference>
<evidence type="ECO:0000256" key="5">
    <source>
        <dbReference type="ARBA" id="ARBA00023002"/>
    </source>
</evidence>
<dbReference type="CDD" id="cd00567">
    <property type="entry name" value="ACAD"/>
    <property type="match status" value="1"/>
</dbReference>
<comment type="caution">
    <text evidence="8">The sequence shown here is derived from an EMBL/GenBank/DDBJ whole genome shotgun (WGS) entry which is preliminary data.</text>
</comment>
<keyword evidence="9" id="KW-1185">Reference proteome</keyword>
<evidence type="ECO:0000256" key="1">
    <source>
        <dbReference type="ARBA" id="ARBA00001974"/>
    </source>
</evidence>
<evidence type="ECO:0000313" key="9">
    <source>
        <dbReference type="Proteomes" id="UP000308891"/>
    </source>
</evidence>
<dbReference type="Gene3D" id="1.20.140.10">
    <property type="entry name" value="Butyryl-CoA Dehydrogenase, subunit A, domain 3"/>
    <property type="match status" value="1"/>
</dbReference>
<dbReference type="InterPro" id="IPR013786">
    <property type="entry name" value="AcylCoA_DH/ox_N"/>
</dbReference>
<dbReference type="PANTHER" id="PTHR43884:SF20">
    <property type="entry name" value="ACYL-COA DEHYDROGENASE FADE28"/>
    <property type="match status" value="1"/>
</dbReference>
<dbReference type="SUPFAM" id="SSF56645">
    <property type="entry name" value="Acyl-CoA dehydrogenase NM domain-like"/>
    <property type="match status" value="1"/>
</dbReference>
<dbReference type="Gene3D" id="2.40.110.10">
    <property type="entry name" value="Butyryl-CoA Dehydrogenase, subunit A, domain 2"/>
    <property type="match status" value="1"/>
</dbReference>
<dbReference type="Proteomes" id="UP000308891">
    <property type="component" value="Unassembled WGS sequence"/>
</dbReference>
<dbReference type="RefSeq" id="WP_136554774.1">
    <property type="nucleotide sequence ID" value="NZ_STGJ01000015.1"/>
</dbReference>
<accession>A0A4T0UMA7</accession>
<dbReference type="Pfam" id="PF02771">
    <property type="entry name" value="Acyl-CoA_dh_N"/>
    <property type="match status" value="1"/>
</dbReference>
<keyword evidence="5" id="KW-0560">Oxidoreductase</keyword>
<dbReference type="Gene3D" id="1.10.540.10">
    <property type="entry name" value="Acyl-CoA dehydrogenase/oxidase, N-terminal domain"/>
    <property type="match status" value="1"/>
</dbReference>
<reference evidence="8 9" key="1">
    <citation type="submission" date="2019-04" db="EMBL/GenBank/DDBJ databases">
        <title>Crenobacter sp. nov.</title>
        <authorList>
            <person name="Shi S."/>
        </authorList>
    </citation>
    <scope>NUCLEOTIDE SEQUENCE [LARGE SCALE GENOMIC DNA]</scope>
    <source>
        <strain evidence="8 9">GY 70310</strain>
    </source>
</reference>
<dbReference type="GO" id="GO:0003995">
    <property type="term" value="F:acyl-CoA dehydrogenase activity"/>
    <property type="evidence" value="ECO:0007669"/>
    <property type="project" value="TreeGrafter"/>
</dbReference>
<feature type="domain" description="Acyl-CoA dehydrogenase/oxidase N-terminal" evidence="7">
    <location>
        <begin position="6"/>
        <end position="118"/>
    </location>
</feature>